<evidence type="ECO:0000256" key="5">
    <source>
        <dbReference type="SAM" id="SignalP"/>
    </source>
</evidence>
<dbReference type="PIRSF" id="PIRSF004846">
    <property type="entry name" value="ModA"/>
    <property type="match status" value="1"/>
</dbReference>
<dbReference type="GO" id="GO:0030973">
    <property type="term" value="F:molybdate ion binding"/>
    <property type="evidence" value="ECO:0007669"/>
    <property type="project" value="TreeGrafter"/>
</dbReference>
<dbReference type="KEGG" id="parq:DSM112329_02577"/>
<feature type="binding site" evidence="4">
    <location>
        <position position="177"/>
    </location>
    <ligand>
        <name>molybdate</name>
        <dbReference type="ChEBI" id="CHEBI:36264"/>
    </ligand>
</feature>
<keyword evidence="2 4" id="KW-0479">Metal-binding</keyword>
<feature type="binding site" evidence="4">
    <location>
        <position position="159"/>
    </location>
    <ligand>
        <name>molybdate</name>
        <dbReference type="ChEBI" id="CHEBI:36264"/>
    </ligand>
</feature>
<keyword evidence="4" id="KW-0500">Molybdenum</keyword>
<dbReference type="Pfam" id="PF13531">
    <property type="entry name" value="SBP_bac_11"/>
    <property type="match status" value="1"/>
</dbReference>
<dbReference type="InterPro" id="IPR050682">
    <property type="entry name" value="ModA/WtpA"/>
</dbReference>
<evidence type="ECO:0000256" key="2">
    <source>
        <dbReference type="ARBA" id="ARBA00022723"/>
    </source>
</evidence>
<feature type="chain" id="PRO_5043593646" evidence="5">
    <location>
        <begin position="27"/>
        <end position="245"/>
    </location>
</feature>
<sequence>MTRPNVLSLVAAVVAAVLGVPASASAYNVYAAASLSTAFPEISGSPRYSFAGSNTLQAQIERGAPADVFASASPTEAQTLFAGGRCARPVTFATNVLVMIVPNGNPGKIRSVYSLRGGGKRVAVGTAGVPVGAYTRKLLARLRLSSVLRNNTVSQETNVNSVTAKVALGSADVGFVYRTDGRAAADRTRTIQLPRYAQPPVRYQMCAVRRDGAETRTANSFIRQVTSKAGRAVLRRYGFGLPPKG</sequence>
<dbReference type="EMBL" id="CP114014">
    <property type="protein sequence ID" value="XAY05719.1"/>
    <property type="molecule type" value="Genomic_DNA"/>
</dbReference>
<dbReference type="Gene3D" id="3.40.190.10">
    <property type="entry name" value="Periplasmic binding protein-like II"/>
    <property type="match status" value="2"/>
</dbReference>
<dbReference type="RefSeq" id="WP_354702222.1">
    <property type="nucleotide sequence ID" value="NZ_CP114014.1"/>
</dbReference>
<gene>
    <name evidence="6" type="primary">modA</name>
    <name evidence="6" type="ORF">DSM112329_02577</name>
</gene>
<name>A0AAU7AVK1_9ACTN</name>
<evidence type="ECO:0000256" key="4">
    <source>
        <dbReference type="PIRSR" id="PIRSR004846-1"/>
    </source>
</evidence>
<dbReference type="GO" id="GO:0046872">
    <property type="term" value="F:metal ion binding"/>
    <property type="evidence" value="ECO:0007669"/>
    <property type="project" value="UniProtKB-KW"/>
</dbReference>
<dbReference type="SUPFAM" id="SSF53850">
    <property type="entry name" value="Periplasmic binding protein-like II"/>
    <property type="match status" value="1"/>
</dbReference>
<comment type="similarity">
    <text evidence="1">Belongs to the bacterial solute-binding protein ModA family.</text>
</comment>
<dbReference type="PANTHER" id="PTHR30632:SF0">
    <property type="entry name" value="SULFATE-BINDING PROTEIN"/>
    <property type="match status" value="1"/>
</dbReference>
<dbReference type="NCBIfam" id="TIGR01256">
    <property type="entry name" value="modA"/>
    <property type="match status" value="1"/>
</dbReference>
<keyword evidence="3 5" id="KW-0732">Signal</keyword>
<proteinExistence type="inferred from homology"/>
<dbReference type="InterPro" id="IPR005950">
    <property type="entry name" value="ModA"/>
</dbReference>
<reference evidence="6" key="1">
    <citation type="submission" date="2022-12" db="EMBL/GenBank/DDBJ databases">
        <title>Paraconexibacter alkalitolerans sp. nov. and Baekduia alba sp. nov., isolated from soil and emended description of the genera Paraconexibacter (Chun et al., 2020) and Baekduia (An et al., 2020).</title>
        <authorList>
            <person name="Vieira S."/>
            <person name="Huber K.J."/>
            <person name="Geppert A."/>
            <person name="Wolf J."/>
            <person name="Neumann-Schaal M."/>
            <person name="Muesken M."/>
            <person name="Overmann J."/>
        </authorList>
    </citation>
    <scope>NUCLEOTIDE SEQUENCE</scope>
    <source>
        <strain evidence="6">AEG42_29</strain>
    </source>
</reference>
<feature type="binding site" evidence="4">
    <location>
        <position position="53"/>
    </location>
    <ligand>
        <name>molybdate</name>
        <dbReference type="ChEBI" id="CHEBI:36264"/>
    </ligand>
</feature>
<evidence type="ECO:0000313" key="6">
    <source>
        <dbReference type="EMBL" id="XAY05719.1"/>
    </source>
</evidence>
<dbReference type="GO" id="GO:0015689">
    <property type="term" value="P:molybdate ion transport"/>
    <property type="evidence" value="ECO:0007669"/>
    <property type="project" value="InterPro"/>
</dbReference>
<dbReference type="PANTHER" id="PTHR30632">
    <property type="entry name" value="MOLYBDATE-BINDING PERIPLASMIC PROTEIN"/>
    <property type="match status" value="1"/>
</dbReference>
<dbReference type="AlphaFoldDB" id="A0AAU7AVK1"/>
<accession>A0AAU7AVK1</accession>
<organism evidence="6">
    <name type="scientific">Paraconexibacter sp. AEG42_29</name>
    <dbReference type="NCBI Taxonomy" id="2997339"/>
    <lineage>
        <taxon>Bacteria</taxon>
        <taxon>Bacillati</taxon>
        <taxon>Actinomycetota</taxon>
        <taxon>Thermoleophilia</taxon>
        <taxon>Solirubrobacterales</taxon>
        <taxon>Paraconexibacteraceae</taxon>
        <taxon>Paraconexibacter</taxon>
    </lineage>
</organism>
<protein>
    <submittedName>
        <fullName evidence="6">Molybdate-binding protein ModA</fullName>
    </submittedName>
</protein>
<feature type="binding site" evidence="4">
    <location>
        <position position="34"/>
    </location>
    <ligand>
        <name>molybdate</name>
        <dbReference type="ChEBI" id="CHEBI:36264"/>
    </ligand>
</feature>
<evidence type="ECO:0000256" key="3">
    <source>
        <dbReference type="ARBA" id="ARBA00022729"/>
    </source>
</evidence>
<feature type="signal peptide" evidence="5">
    <location>
        <begin position="1"/>
        <end position="26"/>
    </location>
</feature>
<evidence type="ECO:0000256" key="1">
    <source>
        <dbReference type="ARBA" id="ARBA00009175"/>
    </source>
</evidence>